<dbReference type="Proteomes" id="UP001209878">
    <property type="component" value="Unassembled WGS sequence"/>
</dbReference>
<accession>A0AAD9IT91</accession>
<gene>
    <name evidence="1" type="ORF">NP493_5956g00004</name>
</gene>
<comment type="caution">
    <text evidence="1">The sequence shown here is derived from an EMBL/GenBank/DDBJ whole genome shotgun (WGS) entry which is preliminary data.</text>
</comment>
<proteinExistence type="predicted"/>
<dbReference type="EMBL" id="JAODUO010005941">
    <property type="protein sequence ID" value="KAK2140147.1"/>
    <property type="molecule type" value="Genomic_DNA"/>
</dbReference>
<dbReference type="AlphaFoldDB" id="A0AAD9IT91"/>
<keyword evidence="2" id="KW-1185">Reference proteome</keyword>
<evidence type="ECO:0000313" key="2">
    <source>
        <dbReference type="Proteomes" id="UP001209878"/>
    </source>
</evidence>
<organism evidence="1 2">
    <name type="scientific">Ridgeia piscesae</name>
    <name type="common">Tubeworm</name>
    <dbReference type="NCBI Taxonomy" id="27915"/>
    <lineage>
        <taxon>Eukaryota</taxon>
        <taxon>Metazoa</taxon>
        <taxon>Spiralia</taxon>
        <taxon>Lophotrochozoa</taxon>
        <taxon>Annelida</taxon>
        <taxon>Polychaeta</taxon>
        <taxon>Sedentaria</taxon>
        <taxon>Canalipalpata</taxon>
        <taxon>Sabellida</taxon>
        <taxon>Siboglinidae</taxon>
        <taxon>Ridgeia</taxon>
    </lineage>
</organism>
<reference evidence="1" key="1">
    <citation type="journal article" date="2023" name="Mol. Biol. Evol.">
        <title>Third-Generation Sequencing Reveals the Adaptive Role of the Epigenome in Three Deep-Sea Polychaetes.</title>
        <authorList>
            <person name="Perez M."/>
            <person name="Aroh O."/>
            <person name="Sun Y."/>
            <person name="Lan Y."/>
            <person name="Juniper S.K."/>
            <person name="Young C.R."/>
            <person name="Angers B."/>
            <person name="Qian P.Y."/>
        </authorList>
    </citation>
    <scope>NUCLEOTIDE SEQUENCE</scope>
    <source>
        <strain evidence="1">R07B-5</strain>
    </source>
</reference>
<sequence>MEPHVSRAEAVGRVRLLEVRTEPRVFMDGLRAKLLRKIVVEDDKLTSKSKFDLVRFHPCHSALKPHLQWLNHHVALYKHADEAIPAQLEPYDDGQGWIRTEMEWWNRCGPAVLRYQTHWSIFCTLVFVMRKKRRRRKMRMHKFEFDDFSESDGER</sequence>
<evidence type="ECO:0000313" key="1">
    <source>
        <dbReference type="EMBL" id="KAK2140147.1"/>
    </source>
</evidence>
<protein>
    <submittedName>
        <fullName evidence="1">Uncharacterized protein</fullName>
    </submittedName>
</protein>
<name>A0AAD9IT91_RIDPI</name>